<reference evidence="1" key="1">
    <citation type="submission" date="2023-03" db="EMBL/GenBank/DDBJ databases">
        <title>Massive genome expansion in bonnet fungi (Mycena s.s.) driven by repeated elements and novel gene families across ecological guilds.</title>
        <authorList>
            <consortium name="Lawrence Berkeley National Laboratory"/>
            <person name="Harder C.B."/>
            <person name="Miyauchi S."/>
            <person name="Viragh M."/>
            <person name="Kuo A."/>
            <person name="Thoen E."/>
            <person name="Andreopoulos B."/>
            <person name="Lu D."/>
            <person name="Skrede I."/>
            <person name="Drula E."/>
            <person name="Henrissat B."/>
            <person name="Morin E."/>
            <person name="Kohler A."/>
            <person name="Barry K."/>
            <person name="LaButti K."/>
            <person name="Morin E."/>
            <person name="Salamov A."/>
            <person name="Lipzen A."/>
            <person name="Mereny Z."/>
            <person name="Hegedus B."/>
            <person name="Baldrian P."/>
            <person name="Stursova M."/>
            <person name="Weitz H."/>
            <person name="Taylor A."/>
            <person name="Grigoriev I.V."/>
            <person name="Nagy L.G."/>
            <person name="Martin F."/>
            <person name="Kauserud H."/>
        </authorList>
    </citation>
    <scope>NUCLEOTIDE SEQUENCE</scope>
    <source>
        <strain evidence="1">CBHHK182m</strain>
    </source>
</reference>
<dbReference type="Proteomes" id="UP001215598">
    <property type="component" value="Unassembled WGS sequence"/>
</dbReference>
<name>A0AAD7K1J5_9AGAR</name>
<gene>
    <name evidence="1" type="ORF">B0H16DRAFT_1449717</name>
</gene>
<keyword evidence="2" id="KW-1185">Reference proteome</keyword>
<dbReference type="AlphaFoldDB" id="A0AAD7K1J5"/>
<protein>
    <submittedName>
        <fullName evidence="1">Uncharacterized protein</fullName>
    </submittedName>
</protein>
<comment type="caution">
    <text evidence="1">The sequence shown here is derived from an EMBL/GenBank/DDBJ whole genome shotgun (WGS) entry which is preliminary data.</text>
</comment>
<organism evidence="1 2">
    <name type="scientific">Mycena metata</name>
    <dbReference type="NCBI Taxonomy" id="1033252"/>
    <lineage>
        <taxon>Eukaryota</taxon>
        <taxon>Fungi</taxon>
        <taxon>Dikarya</taxon>
        <taxon>Basidiomycota</taxon>
        <taxon>Agaricomycotina</taxon>
        <taxon>Agaricomycetes</taxon>
        <taxon>Agaricomycetidae</taxon>
        <taxon>Agaricales</taxon>
        <taxon>Marasmiineae</taxon>
        <taxon>Mycenaceae</taxon>
        <taxon>Mycena</taxon>
    </lineage>
</organism>
<sequence length="111" mass="12626">MSAVSTLCCSEFLQDPPILRRYSHRRKESSMLLLMSFPAVFGFTPLQDLDACEAWRSKRCYVQYIDGHNSSTIDYRREPALPRSTDGLSFDVPPIPVDMGCTECDTSRKRG</sequence>
<evidence type="ECO:0000313" key="1">
    <source>
        <dbReference type="EMBL" id="KAJ7776285.1"/>
    </source>
</evidence>
<accession>A0AAD7K1J5</accession>
<dbReference type="EMBL" id="JARKIB010000009">
    <property type="protein sequence ID" value="KAJ7776285.1"/>
    <property type="molecule type" value="Genomic_DNA"/>
</dbReference>
<evidence type="ECO:0000313" key="2">
    <source>
        <dbReference type="Proteomes" id="UP001215598"/>
    </source>
</evidence>
<proteinExistence type="predicted"/>